<evidence type="ECO:0000313" key="4">
    <source>
        <dbReference type="Proteomes" id="UP000290545"/>
    </source>
</evidence>
<accession>A0A4Q1D006</accession>
<proteinExistence type="predicted"/>
<organism evidence="3 4">
    <name type="scientific">Filimonas effusa</name>
    <dbReference type="NCBI Taxonomy" id="2508721"/>
    <lineage>
        <taxon>Bacteria</taxon>
        <taxon>Pseudomonadati</taxon>
        <taxon>Bacteroidota</taxon>
        <taxon>Chitinophagia</taxon>
        <taxon>Chitinophagales</taxon>
        <taxon>Chitinophagaceae</taxon>
        <taxon>Filimonas</taxon>
    </lineage>
</organism>
<dbReference type="Pfam" id="PF08238">
    <property type="entry name" value="Sel1"/>
    <property type="match status" value="9"/>
</dbReference>
<reference evidence="3 4" key="1">
    <citation type="submission" date="2019-01" db="EMBL/GenBank/DDBJ databases">
        <title>Filimonas sp. strain TTM-71.</title>
        <authorList>
            <person name="Chen W.-M."/>
        </authorList>
    </citation>
    <scope>NUCLEOTIDE SEQUENCE [LARGE SCALE GENOMIC DNA]</scope>
    <source>
        <strain evidence="3 4">TTM-71</strain>
    </source>
</reference>
<name>A0A4Q1D006_9BACT</name>
<dbReference type="InterPro" id="IPR011990">
    <property type="entry name" value="TPR-like_helical_dom_sf"/>
</dbReference>
<keyword evidence="2" id="KW-0732">Signal</keyword>
<dbReference type="InterPro" id="IPR006597">
    <property type="entry name" value="Sel1-like"/>
</dbReference>
<dbReference type="Gene3D" id="1.25.40.10">
    <property type="entry name" value="Tetratricopeptide repeat domain"/>
    <property type="match status" value="2"/>
</dbReference>
<dbReference type="AlphaFoldDB" id="A0A4Q1D006"/>
<dbReference type="PROSITE" id="PS50005">
    <property type="entry name" value="TPR"/>
    <property type="match status" value="1"/>
</dbReference>
<comment type="caution">
    <text evidence="3">The sequence shown here is derived from an EMBL/GenBank/DDBJ whole genome shotgun (WGS) entry which is preliminary data.</text>
</comment>
<dbReference type="EMBL" id="SDHZ01000005">
    <property type="protein sequence ID" value="RXK80906.1"/>
    <property type="molecule type" value="Genomic_DNA"/>
</dbReference>
<keyword evidence="1" id="KW-0802">TPR repeat</keyword>
<feature type="signal peptide" evidence="2">
    <location>
        <begin position="1"/>
        <end position="20"/>
    </location>
</feature>
<evidence type="ECO:0000256" key="1">
    <source>
        <dbReference type="PROSITE-ProRule" id="PRU00339"/>
    </source>
</evidence>
<dbReference type="RefSeq" id="WP_129006065.1">
    <property type="nucleotide sequence ID" value="NZ_SDHZ01000005.1"/>
</dbReference>
<feature type="chain" id="PRO_5020953533" evidence="2">
    <location>
        <begin position="21"/>
        <end position="602"/>
    </location>
</feature>
<dbReference type="InterPro" id="IPR019734">
    <property type="entry name" value="TPR_rpt"/>
</dbReference>
<gene>
    <name evidence="3" type="ORF">ESB13_22385</name>
</gene>
<keyword evidence="4" id="KW-1185">Reference proteome</keyword>
<protein>
    <submittedName>
        <fullName evidence="3">Sel1 repeat family protein</fullName>
    </submittedName>
</protein>
<dbReference type="OrthoDB" id="681123at2"/>
<dbReference type="PANTHER" id="PTHR11102">
    <property type="entry name" value="SEL-1-LIKE PROTEIN"/>
    <property type="match status" value="1"/>
</dbReference>
<feature type="repeat" description="TPR" evidence="1">
    <location>
        <begin position="298"/>
        <end position="331"/>
    </location>
</feature>
<dbReference type="Proteomes" id="UP000290545">
    <property type="component" value="Unassembled WGS sequence"/>
</dbReference>
<dbReference type="InterPro" id="IPR050767">
    <property type="entry name" value="Sel1_AlgK"/>
</dbReference>
<sequence length="602" mass="68414">MKKIIYLIVLYLLSIIPVHAQTALAKLKFEDAEQAFNNGDYKTALTNLKEAEKLFGKTNPPIQHLQILSQAKLLEDKDIFFDTTTLQLFNTLYKSCQLFLQKNVDDERLIEKYKEVYKISEQIKSDYPFERIQLINELKQRPTPPNLYKLFIIFSDLDCNAIANYYRALSIEKGYLPGKVIDLREDKDSAKARILLEQQYKPLMKLVSEGDIYATRIAALIYDSDSTTTVAFDPSANTIERQLKKAIAMNEKAAAGGETNAMTSLAFLYKYGNKIANIAIDTNKALSWYAKAMEHGSISATAALGIWYERNKDYKKALDFYQKGLSLGGSAHIYECLAELYEKGLGVKQDYAEALKYYKLALGRGSVVAYSSIGTLYYGGPNLQQNLPVAMEWYKKGAEKFNPFAMSCIGWMYFKGQGVAADIIEAEKWITKAASAGRTFDMITLAENYAQLGYNSPDFYFCYKLDKSRYEKYKMPFTQNDSLAASWFMKAAKKGDKNAAAQTGLYYLAGVNGVNEDEKTAMEYFKASGDTSAYTNACFIIGLSSRFNKTLERSIYFLTQAAERGHKWAMFNLAYRYKKGLVEYPKDKDKAKFWEQKYNAVK</sequence>
<dbReference type="PANTHER" id="PTHR11102:SF160">
    <property type="entry name" value="ERAD-ASSOCIATED E3 UBIQUITIN-PROTEIN LIGASE COMPONENT HRD3"/>
    <property type="match status" value="1"/>
</dbReference>
<dbReference type="SMART" id="SM00671">
    <property type="entry name" value="SEL1"/>
    <property type="match status" value="8"/>
</dbReference>
<evidence type="ECO:0000256" key="2">
    <source>
        <dbReference type="SAM" id="SignalP"/>
    </source>
</evidence>
<dbReference type="SUPFAM" id="SSF81901">
    <property type="entry name" value="HCP-like"/>
    <property type="match status" value="2"/>
</dbReference>
<evidence type="ECO:0000313" key="3">
    <source>
        <dbReference type="EMBL" id="RXK80906.1"/>
    </source>
</evidence>